<protein>
    <submittedName>
        <fullName evidence="1">Uncharacterized protein</fullName>
    </submittedName>
</protein>
<dbReference type="EMBL" id="JBHTHR010000057">
    <property type="protein sequence ID" value="MFD0800463.1"/>
    <property type="molecule type" value="Genomic_DNA"/>
</dbReference>
<comment type="caution">
    <text evidence="1">The sequence shown here is derived from an EMBL/GenBank/DDBJ whole genome shotgun (WGS) entry which is preliminary data.</text>
</comment>
<organism evidence="1 2">
    <name type="scientific">Streptomonospora algeriensis</name>
    <dbReference type="NCBI Taxonomy" id="995084"/>
    <lineage>
        <taxon>Bacteria</taxon>
        <taxon>Bacillati</taxon>
        <taxon>Actinomycetota</taxon>
        <taxon>Actinomycetes</taxon>
        <taxon>Streptosporangiales</taxon>
        <taxon>Nocardiopsidaceae</taxon>
        <taxon>Streptomonospora</taxon>
    </lineage>
</organism>
<dbReference type="Proteomes" id="UP001596956">
    <property type="component" value="Unassembled WGS sequence"/>
</dbReference>
<gene>
    <name evidence="1" type="ORF">ACFQZU_03900</name>
</gene>
<keyword evidence="2" id="KW-1185">Reference proteome</keyword>
<evidence type="ECO:0000313" key="1">
    <source>
        <dbReference type="EMBL" id="MFD0800463.1"/>
    </source>
</evidence>
<reference evidence="2" key="1">
    <citation type="journal article" date="2019" name="Int. J. Syst. Evol. Microbiol.">
        <title>The Global Catalogue of Microorganisms (GCM) 10K type strain sequencing project: providing services to taxonomists for standard genome sequencing and annotation.</title>
        <authorList>
            <consortium name="The Broad Institute Genomics Platform"/>
            <consortium name="The Broad Institute Genome Sequencing Center for Infectious Disease"/>
            <person name="Wu L."/>
            <person name="Ma J."/>
        </authorList>
    </citation>
    <scope>NUCLEOTIDE SEQUENCE [LARGE SCALE GENOMIC DNA]</scope>
    <source>
        <strain evidence="2">CCUG 63369</strain>
    </source>
</reference>
<sequence length="86" mass="9332">MTRVKDGDIPPVCVLPEAGARQNVPAVTIDEDSSSVILINPQSTRSEVRAALLKMELNEAQWSAVSPLVADHLDPNECIPRELPTD</sequence>
<evidence type="ECO:0000313" key="2">
    <source>
        <dbReference type="Proteomes" id="UP001596956"/>
    </source>
</evidence>
<name>A0ABW3BB94_9ACTN</name>
<accession>A0ABW3BB94</accession>
<proteinExistence type="predicted"/>